<keyword evidence="1" id="KW-0732">Signal</keyword>
<dbReference type="EMBL" id="GL433861">
    <property type="protein sequence ID" value="EFN51675.1"/>
    <property type="molecule type" value="Genomic_DNA"/>
</dbReference>
<reference evidence="2 3" key="1">
    <citation type="journal article" date="2010" name="Plant Cell">
        <title>The Chlorella variabilis NC64A genome reveals adaptation to photosymbiosis, coevolution with viruses, and cryptic sex.</title>
        <authorList>
            <person name="Blanc G."/>
            <person name="Duncan G."/>
            <person name="Agarkova I."/>
            <person name="Borodovsky M."/>
            <person name="Gurnon J."/>
            <person name="Kuo A."/>
            <person name="Lindquist E."/>
            <person name="Lucas S."/>
            <person name="Pangilinan J."/>
            <person name="Polle J."/>
            <person name="Salamov A."/>
            <person name="Terry A."/>
            <person name="Yamada T."/>
            <person name="Dunigan D.D."/>
            <person name="Grigoriev I.V."/>
            <person name="Claverie J.M."/>
            <person name="Van Etten J.L."/>
        </authorList>
    </citation>
    <scope>NUCLEOTIDE SEQUENCE [LARGE SCALE GENOMIC DNA]</scope>
    <source>
        <strain evidence="2 3">NC64A</strain>
    </source>
</reference>
<dbReference type="RefSeq" id="XP_005843777.1">
    <property type="nucleotide sequence ID" value="XM_005843715.1"/>
</dbReference>
<gene>
    <name evidence="2" type="ORF">CHLNCDRAFT_139905</name>
</gene>
<evidence type="ECO:0000313" key="3">
    <source>
        <dbReference type="Proteomes" id="UP000008141"/>
    </source>
</evidence>
<keyword evidence="3" id="KW-1185">Reference proteome</keyword>
<dbReference type="GeneID" id="17351121"/>
<organism evidence="3">
    <name type="scientific">Chlorella variabilis</name>
    <name type="common">Green alga</name>
    <dbReference type="NCBI Taxonomy" id="554065"/>
    <lineage>
        <taxon>Eukaryota</taxon>
        <taxon>Viridiplantae</taxon>
        <taxon>Chlorophyta</taxon>
        <taxon>core chlorophytes</taxon>
        <taxon>Trebouxiophyceae</taxon>
        <taxon>Chlorellales</taxon>
        <taxon>Chlorellaceae</taxon>
        <taxon>Chlorella clade</taxon>
        <taxon>Chlorella</taxon>
    </lineage>
</organism>
<proteinExistence type="predicted"/>
<dbReference type="Proteomes" id="UP000008141">
    <property type="component" value="Unassembled WGS sequence"/>
</dbReference>
<dbReference type="KEGG" id="cvr:CHLNCDRAFT_139905"/>
<feature type="chain" id="PRO_5003156031" evidence="1">
    <location>
        <begin position="24"/>
        <end position="372"/>
    </location>
</feature>
<feature type="signal peptide" evidence="1">
    <location>
        <begin position="1"/>
        <end position="23"/>
    </location>
</feature>
<dbReference type="InParanoid" id="E1ZR62"/>
<accession>E1ZR62</accession>
<name>E1ZR62_CHLVA</name>
<evidence type="ECO:0000313" key="2">
    <source>
        <dbReference type="EMBL" id="EFN51675.1"/>
    </source>
</evidence>
<protein>
    <submittedName>
        <fullName evidence="2">Uncharacterized protein</fullName>
    </submittedName>
</protein>
<dbReference type="AlphaFoldDB" id="E1ZR62"/>
<sequence>MRVGLFGVLALLALAGPLGCVAPLPPTPTYLNHEWWWQDDEGTRTVQPLGHAVQSGCYPYNRVLDRKGVYQITTLQHKNPTVFRDQQIRLRKPDGNFIKKMVALPACADIHLPDNGAVGCGYNYYRPGLTPQLCKLGKGSVAKVHALSSTDPAATRIDCRYADATPYDTSTAPASGNVQLHVLNNYIAYPNVVQQYNRTGDPYYISDKALNGKTIQLTSMLPVAIPDRTGYKCGDGTSCNWSEDELFQIGTQTWTGERTVLAKGGPFFLIPVGGKWWMRMTATVFENAAGRTINKRHLIIFDDDIRQASPAGLPGQPRPFACLPAAVLAGLGAARRWGEKGTVWRNKTGEMDHEHVELDLKAGGDLSPGWHS</sequence>
<evidence type="ECO:0000256" key="1">
    <source>
        <dbReference type="SAM" id="SignalP"/>
    </source>
</evidence>